<feature type="domain" description="EH" evidence="1">
    <location>
        <begin position="488"/>
        <end position="557"/>
    </location>
</feature>
<dbReference type="InterPro" id="IPR011992">
    <property type="entry name" value="EF-hand-dom_pair"/>
</dbReference>
<dbReference type="SUPFAM" id="SSF47473">
    <property type="entry name" value="EF-hand"/>
    <property type="match status" value="1"/>
</dbReference>
<dbReference type="InterPro" id="IPR051943">
    <property type="entry name" value="TRAFAC_Dynamin-like_GTPase"/>
</dbReference>
<name>A0A1V9XTJ4_9ACAR</name>
<sequence>MLTVREKAGKPRMRDLPMKDGKIEMTKRMDQAMNAAKDKLRKVNISLSGLLKAKEVTQGTPRALDARAFCSIEEGLTALYEERLLPLEQETQFQHFSSHSRLSEADFYAKPIVLIVGPYSVGKTSLIERLLGRAYPGMRVGPEPTTDRFTVIGYSPSHNVIPGGALIVPSVREYGTGTRGRGEFPKSGLERFGSAFLDRLVGASLNAEILKDVTFIDTPGVISGSRSYDYIGAMEWFGEKSDLIVVMVDALKPEISDDFKMVLESLKKYAHKMRFVVNKADEITSDNELLKVYGAILWSLGQVLGSPEVPNVLLGSFWSRGARNDSKKSDLFMANLKHLDDDIANLHCDSTTRKLDQIMRRARQVKAHAHLISFLKEHYPTVLKKGASTRLSTLDLQEVYEQLVSKFKISLGDLADAAVMRKKLRWSSDLHNFSAEKLPSLLENVSHFINADIPALLDMAQRKEPLHVKAIFGTQMRQVIAEHISVQQIAKYTEIFERISNRDNVMGLAEVRAALIEENCDQSVLNTETFSMLWSFVDIDKKTRLELEDFKIFMHLVDHWRHDEKSSCISLVERLMANNTVTTTLHPVNESAAAEVREETKTHRPCGDA</sequence>
<dbReference type="Gene3D" id="3.40.50.300">
    <property type="entry name" value="P-loop containing nucleotide triphosphate hydrolases"/>
    <property type="match status" value="1"/>
</dbReference>
<dbReference type="OrthoDB" id="6498686at2759"/>
<dbReference type="InterPro" id="IPR027417">
    <property type="entry name" value="P-loop_NTPase"/>
</dbReference>
<dbReference type="Gene3D" id="1.10.268.20">
    <property type="match status" value="1"/>
</dbReference>
<evidence type="ECO:0000313" key="2">
    <source>
        <dbReference type="EMBL" id="OQR76817.1"/>
    </source>
</evidence>
<dbReference type="Pfam" id="PF12763">
    <property type="entry name" value="EH"/>
    <property type="match status" value="1"/>
</dbReference>
<dbReference type="InterPro" id="IPR040990">
    <property type="entry name" value="DUF5600"/>
</dbReference>
<dbReference type="Pfam" id="PF18150">
    <property type="entry name" value="DUF5600"/>
    <property type="match status" value="1"/>
</dbReference>
<gene>
    <name evidence="2" type="ORF">BIW11_07530</name>
</gene>
<protein>
    <submittedName>
        <fullName evidence="2">EH domain-containing protein 1-like</fullName>
    </submittedName>
</protein>
<evidence type="ECO:0000313" key="3">
    <source>
        <dbReference type="Proteomes" id="UP000192247"/>
    </source>
</evidence>
<accession>A0A1V9XTJ4</accession>
<comment type="caution">
    <text evidence="2">The sequence shown here is derived from an EMBL/GenBank/DDBJ whole genome shotgun (WGS) entry which is preliminary data.</text>
</comment>
<keyword evidence="3" id="KW-1185">Reference proteome</keyword>
<dbReference type="Proteomes" id="UP000192247">
    <property type="component" value="Unassembled WGS sequence"/>
</dbReference>
<dbReference type="PANTHER" id="PTHR43681">
    <property type="entry name" value="TRANSMEMBRANE GTPASE FZO"/>
    <property type="match status" value="1"/>
</dbReference>
<dbReference type="Pfam" id="PF00350">
    <property type="entry name" value="Dynamin_N"/>
    <property type="match status" value="1"/>
</dbReference>
<dbReference type="Gene3D" id="1.10.238.10">
    <property type="entry name" value="EF-hand"/>
    <property type="match status" value="1"/>
</dbReference>
<organism evidence="2 3">
    <name type="scientific">Tropilaelaps mercedesae</name>
    <dbReference type="NCBI Taxonomy" id="418985"/>
    <lineage>
        <taxon>Eukaryota</taxon>
        <taxon>Metazoa</taxon>
        <taxon>Ecdysozoa</taxon>
        <taxon>Arthropoda</taxon>
        <taxon>Chelicerata</taxon>
        <taxon>Arachnida</taxon>
        <taxon>Acari</taxon>
        <taxon>Parasitiformes</taxon>
        <taxon>Mesostigmata</taxon>
        <taxon>Gamasina</taxon>
        <taxon>Dermanyssoidea</taxon>
        <taxon>Laelapidae</taxon>
        <taxon>Tropilaelaps</taxon>
    </lineage>
</organism>
<dbReference type="InterPro" id="IPR045063">
    <property type="entry name" value="Dynamin_N"/>
</dbReference>
<dbReference type="SUPFAM" id="SSF52540">
    <property type="entry name" value="P-loop containing nucleoside triphosphate hydrolases"/>
    <property type="match status" value="1"/>
</dbReference>
<evidence type="ECO:0000259" key="1">
    <source>
        <dbReference type="PROSITE" id="PS50031"/>
    </source>
</evidence>
<dbReference type="PANTHER" id="PTHR43681:SF1">
    <property type="entry name" value="SARCALUMENIN"/>
    <property type="match status" value="1"/>
</dbReference>
<dbReference type="InterPro" id="IPR031692">
    <property type="entry name" value="EHD_N"/>
</dbReference>
<dbReference type="STRING" id="418985.A0A1V9XTJ4"/>
<dbReference type="AlphaFoldDB" id="A0A1V9XTJ4"/>
<dbReference type="InParanoid" id="A0A1V9XTJ4"/>
<proteinExistence type="predicted"/>
<dbReference type="PROSITE" id="PS50031">
    <property type="entry name" value="EH"/>
    <property type="match status" value="1"/>
</dbReference>
<reference evidence="2 3" key="1">
    <citation type="journal article" date="2017" name="Gigascience">
        <title>Draft genome of the honey bee ectoparasitic mite, Tropilaelaps mercedesae, is shaped by the parasitic life history.</title>
        <authorList>
            <person name="Dong X."/>
            <person name="Armstrong S.D."/>
            <person name="Xia D."/>
            <person name="Makepeace B.L."/>
            <person name="Darby A.C."/>
            <person name="Kadowaki T."/>
        </authorList>
    </citation>
    <scope>NUCLEOTIDE SEQUENCE [LARGE SCALE GENOMIC DNA]</scope>
    <source>
        <strain evidence="2">Wuxi-XJTLU</strain>
    </source>
</reference>
<dbReference type="EMBL" id="MNPL01004352">
    <property type="protein sequence ID" value="OQR76817.1"/>
    <property type="molecule type" value="Genomic_DNA"/>
</dbReference>
<dbReference type="Pfam" id="PF16880">
    <property type="entry name" value="EHD_N"/>
    <property type="match status" value="1"/>
</dbReference>
<dbReference type="InterPro" id="IPR000261">
    <property type="entry name" value="EH_dom"/>
</dbReference>